<name>A0AAW7M7S7_9MICO</name>
<dbReference type="AlphaFoldDB" id="A0AAW7M7S7"/>
<dbReference type="Proteomes" id="UP001172737">
    <property type="component" value="Unassembled WGS sequence"/>
</dbReference>
<dbReference type="EMBL" id="JAUHPX010000001">
    <property type="protein sequence ID" value="MDN4486806.1"/>
    <property type="molecule type" value="Genomic_DNA"/>
</dbReference>
<dbReference type="GO" id="GO:0003677">
    <property type="term" value="F:DNA binding"/>
    <property type="evidence" value="ECO:0007669"/>
    <property type="project" value="UniProtKB-KW"/>
</dbReference>
<proteinExistence type="predicted"/>
<feature type="domain" description="Rv2175c C-terminal" evidence="1">
    <location>
        <begin position="63"/>
        <end position="115"/>
    </location>
</feature>
<comment type="caution">
    <text evidence="3">The sequence shown here is derived from an EMBL/GenBank/DDBJ whole genome shotgun (WGS) entry which is preliminary data.</text>
</comment>
<feature type="domain" description="DNA-binding protein Rv2175c wHTH" evidence="2">
    <location>
        <begin position="3"/>
        <end position="42"/>
    </location>
</feature>
<gene>
    <name evidence="3" type="ORF">QQX10_01360</name>
</gene>
<dbReference type="Pfam" id="PF18367">
    <property type="entry name" value="Rv2175c_C"/>
    <property type="match status" value="1"/>
</dbReference>
<evidence type="ECO:0000259" key="2">
    <source>
        <dbReference type="Pfam" id="PF21531"/>
    </source>
</evidence>
<protein>
    <submittedName>
        <fullName evidence="3">Rv2175c family DNA-binding protein</fullName>
    </submittedName>
</protein>
<organism evidence="3 4">
    <name type="scientific">Demequina lignilytica</name>
    <dbReference type="NCBI Taxonomy" id="3051663"/>
    <lineage>
        <taxon>Bacteria</taxon>
        <taxon>Bacillati</taxon>
        <taxon>Actinomycetota</taxon>
        <taxon>Actinomycetes</taxon>
        <taxon>Micrococcales</taxon>
        <taxon>Demequinaceae</taxon>
        <taxon>Demequina</taxon>
    </lineage>
</organism>
<accession>A0AAW7M7S7</accession>
<sequence>MTDDTDWLTVPDFAEVLGITPSQVRELIREGHVLAVRRGERQVMQLPAGVIVDGEDGPEVLATLRGTLTLLRDAGFDDAESADWLLHEEAELGMTPLAALREGRRAHVRRIAQSLL</sequence>
<dbReference type="RefSeq" id="WP_301144389.1">
    <property type="nucleotide sequence ID" value="NZ_JAUHPX010000001.1"/>
</dbReference>
<evidence type="ECO:0000259" key="1">
    <source>
        <dbReference type="Pfam" id="PF18367"/>
    </source>
</evidence>
<keyword evidence="4" id="KW-1185">Reference proteome</keyword>
<dbReference type="Pfam" id="PF21531">
    <property type="entry name" value="Rv2175c_wHTH"/>
    <property type="match status" value="1"/>
</dbReference>
<reference evidence="3" key="1">
    <citation type="submission" date="2023-06" db="EMBL/GenBank/DDBJ databases">
        <title>Sysu t00039.</title>
        <authorList>
            <person name="Gao L."/>
            <person name="Fang B.-Z."/>
            <person name="Li W.-J."/>
        </authorList>
    </citation>
    <scope>NUCLEOTIDE SEQUENCE</scope>
    <source>
        <strain evidence="3">SYSU T00039</strain>
    </source>
</reference>
<dbReference type="InterPro" id="IPR048576">
    <property type="entry name" value="Rv2175c_wHTH"/>
</dbReference>
<keyword evidence="3" id="KW-0238">DNA-binding</keyword>
<evidence type="ECO:0000313" key="3">
    <source>
        <dbReference type="EMBL" id="MDN4486806.1"/>
    </source>
</evidence>
<dbReference type="InterPro" id="IPR041098">
    <property type="entry name" value="Rv2175c_C"/>
</dbReference>
<evidence type="ECO:0000313" key="4">
    <source>
        <dbReference type="Proteomes" id="UP001172737"/>
    </source>
</evidence>